<evidence type="ECO:0000313" key="2">
    <source>
        <dbReference type="Proteomes" id="UP000250235"/>
    </source>
</evidence>
<proteinExistence type="predicted"/>
<keyword evidence="2" id="KW-1185">Reference proteome</keyword>
<protein>
    <submittedName>
        <fullName evidence="1">Uncharacterized protein</fullName>
    </submittedName>
</protein>
<accession>A0A2Z7AMK7</accession>
<organism evidence="1 2">
    <name type="scientific">Dorcoceras hygrometricum</name>
    <dbReference type="NCBI Taxonomy" id="472368"/>
    <lineage>
        <taxon>Eukaryota</taxon>
        <taxon>Viridiplantae</taxon>
        <taxon>Streptophyta</taxon>
        <taxon>Embryophyta</taxon>
        <taxon>Tracheophyta</taxon>
        <taxon>Spermatophyta</taxon>
        <taxon>Magnoliopsida</taxon>
        <taxon>eudicotyledons</taxon>
        <taxon>Gunneridae</taxon>
        <taxon>Pentapetalae</taxon>
        <taxon>asterids</taxon>
        <taxon>lamiids</taxon>
        <taxon>Lamiales</taxon>
        <taxon>Gesneriaceae</taxon>
        <taxon>Didymocarpoideae</taxon>
        <taxon>Trichosporeae</taxon>
        <taxon>Loxocarpinae</taxon>
        <taxon>Dorcoceras</taxon>
    </lineage>
</organism>
<gene>
    <name evidence="1" type="ORF">F511_16422</name>
</gene>
<dbReference type="AlphaFoldDB" id="A0A2Z7AMK7"/>
<dbReference type="EMBL" id="KV015719">
    <property type="protein sequence ID" value="KZV20354.1"/>
    <property type="molecule type" value="Genomic_DNA"/>
</dbReference>
<evidence type="ECO:0000313" key="1">
    <source>
        <dbReference type="EMBL" id="KZV20354.1"/>
    </source>
</evidence>
<dbReference type="Proteomes" id="UP000250235">
    <property type="component" value="Unassembled WGS sequence"/>
</dbReference>
<reference evidence="1 2" key="1">
    <citation type="journal article" date="2015" name="Proc. Natl. Acad. Sci. U.S.A.">
        <title>The resurrection genome of Boea hygrometrica: A blueprint for survival of dehydration.</title>
        <authorList>
            <person name="Xiao L."/>
            <person name="Yang G."/>
            <person name="Zhang L."/>
            <person name="Yang X."/>
            <person name="Zhao S."/>
            <person name="Ji Z."/>
            <person name="Zhou Q."/>
            <person name="Hu M."/>
            <person name="Wang Y."/>
            <person name="Chen M."/>
            <person name="Xu Y."/>
            <person name="Jin H."/>
            <person name="Xiao X."/>
            <person name="Hu G."/>
            <person name="Bao F."/>
            <person name="Hu Y."/>
            <person name="Wan P."/>
            <person name="Li L."/>
            <person name="Deng X."/>
            <person name="Kuang T."/>
            <person name="Xiang C."/>
            <person name="Zhu J.K."/>
            <person name="Oliver M.J."/>
            <person name="He Y."/>
        </authorList>
    </citation>
    <scope>NUCLEOTIDE SEQUENCE [LARGE SCALE GENOMIC DNA]</scope>
    <source>
        <strain evidence="2">cv. XS01</strain>
    </source>
</reference>
<name>A0A2Z7AMK7_9LAMI</name>
<sequence length="141" mass="15702">MTSSQSADEQRSARSRISDDDISIAILITVDESVDTRYSRRLLMSNVEQEADTSKRNSEEGDVVLKESADGLAMMTSSLQAYRYHQLDNQTQATAHPVESFNEPAVAMHSVAQRYESSRSDEPAAKQLTIDEELSKLDVNC</sequence>